<keyword evidence="2 5" id="KW-0813">Transport</keyword>
<comment type="similarity">
    <text evidence="5">Belongs to the bacterial solute-binding protein 9 family.</text>
</comment>
<comment type="subcellular location">
    <subcellularLocation>
        <location evidence="1">Cell envelope</location>
    </subcellularLocation>
</comment>
<dbReference type="GO" id="GO:0030001">
    <property type="term" value="P:metal ion transport"/>
    <property type="evidence" value="ECO:0007669"/>
    <property type="project" value="InterPro"/>
</dbReference>
<dbReference type="GO" id="GO:0030313">
    <property type="term" value="C:cell envelope"/>
    <property type="evidence" value="ECO:0007669"/>
    <property type="project" value="UniProtKB-SubCell"/>
</dbReference>
<protein>
    <submittedName>
        <fullName evidence="7">Manganese transport system substrate-binding protein</fullName>
    </submittedName>
</protein>
<sequence length="300" mass="31971">MPKLRVVALLALAGVLSGCAVSRSEDPRPVVLTTFTVLADIARVVAGDHLRVESITKVGAEIHGYEPTPGDVAKASDADLILDNGLNLELWFAKFVQSADVPHVVVTEGVPAMDITEDAYAGKPNPHAWMSPRNVQVYVDNMAAAFGELAPAHAADFRANGLAYQKELAGVHDGLITRLSTVPADQRALVTCEGAFSYLARDAGLAERYIWPVNAEQQATPQQLAATIEFVRTKRVPAVFCESTVSDRPMRQVVEASGARFGGTLYVDSLSAADGPVPTYLDLIRYDTDLIVAALTGSAA</sequence>
<dbReference type="Pfam" id="PF01297">
    <property type="entry name" value="ZnuA"/>
    <property type="match status" value="1"/>
</dbReference>
<keyword evidence="4 6" id="KW-0732">Signal</keyword>
<dbReference type="PRINTS" id="PR00690">
    <property type="entry name" value="ADHESNFAMILY"/>
</dbReference>
<dbReference type="AlphaFoldDB" id="A0A1H3TFN2"/>
<dbReference type="CDD" id="cd01137">
    <property type="entry name" value="PsaA"/>
    <property type="match status" value="1"/>
</dbReference>
<evidence type="ECO:0000256" key="1">
    <source>
        <dbReference type="ARBA" id="ARBA00004196"/>
    </source>
</evidence>
<dbReference type="InterPro" id="IPR006128">
    <property type="entry name" value="Lipoprotein_PsaA-like"/>
</dbReference>
<dbReference type="GO" id="GO:0007155">
    <property type="term" value="P:cell adhesion"/>
    <property type="evidence" value="ECO:0007669"/>
    <property type="project" value="InterPro"/>
</dbReference>
<keyword evidence="8" id="KW-1185">Reference proteome</keyword>
<dbReference type="GO" id="GO:0046872">
    <property type="term" value="F:metal ion binding"/>
    <property type="evidence" value="ECO:0007669"/>
    <property type="project" value="UniProtKB-KW"/>
</dbReference>
<evidence type="ECO:0000256" key="6">
    <source>
        <dbReference type="SAM" id="SignalP"/>
    </source>
</evidence>
<dbReference type="PRINTS" id="PR00691">
    <property type="entry name" value="ADHESINB"/>
</dbReference>
<feature type="chain" id="PRO_5039448690" evidence="6">
    <location>
        <begin position="23"/>
        <end position="300"/>
    </location>
</feature>
<proteinExistence type="inferred from homology"/>
<dbReference type="EMBL" id="FNQB01000003">
    <property type="protein sequence ID" value="SDZ49082.1"/>
    <property type="molecule type" value="Genomic_DNA"/>
</dbReference>
<dbReference type="PANTHER" id="PTHR42953">
    <property type="entry name" value="HIGH-AFFINITY ZINC UPTAKE SYSTEM PROTEIN ZNUA-RELATED"/>
    <property type="match status" value="1"/>
</dbReference>
<keyword evidence="3" id="KW-0479">Metal-binding</keyword>
<evidence type="ECO:0000313" key="7">
    <source>
        <dbReference type="EMBL" id="SDZ49082.1"/>
    </source>
</evidence>
<name>A0A1H3TFN2_9ACTN</name>
<dbReference type="SUPFAM" id="SSF53807">
    <property type="entry name" value="Helical backbone' metal receptor"/>
    <property type="match status" value="1"/>
</dbReference>
<evidence type="ECO:0000256" key="2">
    <source>
        <dbReference type="ARBA" id="ARBA00022448"/>
    </source>
</evidence>
<feature type="signal peptide" evidence="6">
    <location>
        <begin position="1"/>
        <end position="22"/>
    </location>
</feature>
<dbReference type="OrthoDB" id="9810636at2"/>
<accession>A0A1H3TFN2</accession>
<reference evidence="8" key="1">
    <citation type="submission" date="2016-10" db="EMBL/GenBank/DDBJ databases">
        <authorList>
            <person name="Varghese N."/>
            <person name="Submissions S."/>
        </authorList>
    </citation>
    <scope>NUCLEOTIDE SEQUENCE [LARGE SCALE GENOMIC DNA]</scope>
    <source>
        <strain evidence="8">DSM 44718</strain>
    </source>
</reference>
<dbReference type="RefSeq" id="WP_090799311.1">
    <property type="nucleotide sequence ID" value="NZ_BOND01000002.1"/>
</dbReference>
<dbReference type="InterPro" id="IPR006129">
    <property type="entry name" value="AdhesinB"/>
</dbReference>
<dbReference type="PANTHER" id="PTHR42953:SF1">
    <property type="entry name" value="METAL-BINDING PROTEIN HI_0362-RELATED"/>
    <property type="match status" value="1"/>
</dbReference>
<evidence type="ECO:0000256" key="4">
    <source>
        <dbReference type="ARBA" id="ARBA00022729"/>
    </source>
</evidence>
<evidence type="ECO:0000256" key="3">
    <source>
        <dbReference type="ARBA" id="ARBA00022723"/>
    </source>
</evidence>
<dbReference type="InterPro" id="IPR006127">
    <property type="entry name" value="ZnuA-like"/>
</dbReference>
<dbReference type="Proteomes" id="UP000199632">
    <property type="component" value="Unassembled WGS sequence"/>
</dbReference>
<evidence type="ECO:0000256" key="5">
    <source>
        <dbReference type="RuleBase" id="RU003512"/>
    </source>
</evidence>
<dbReference type="STRING" id="137265.SAMN05421684_5682"/>
<dbReference type="PROSITE" id="PS51257">
    <property type="entry name" value="PROKAR_LIPOPROTEIN"/>
    <property type="match status" value="1"/>
</dbReference>
<organism evidence="7 8">
    <name type="scientific">Asanoa ishikariensis</name>
    <dbReference type="NCBI Taxonomy" id="137265"/>
    <lineage>
        <taxon>Bacteria</taxon>
        <taxon>Bacillati</taxon>
        <taxon>Actinomycetota</taxon>
        <taxon>Actinomycetes</taxon>
        <taxon>Micromonosporales</taxon>
        <taxon>Micromonosporaceae</taxon>
        <taxon>Asanoa</taxon>
    </lineage>
</organism>
<dbReference type="InterPro" id="IPR050492">
    <property type="entry name" value="Bact_metal-bind_prot9"/>
</dbReference>
<gene>
    <name evidence="7" type="ORF">SAMN05421684_5682</name>
</gene>
<evidence type="ECO:0000313" key="8">
    <source>
        <dbReference type="Proteomes" id="UP000199632"/>
    </source>
</evidence>
<dbReference type="Gene3D" id="3.40.50.1980">
    <property type="entry name" value="Nitrogenase molybdenum iron protein domain"/>
    <property type="match status" value="2"/>
</dbReference>